<dbReference type="InterPro" id="IPR038518">
    <property type="entry name" value="Glyco_hydro_63N_sf"/>
</dbReference>
<evidence type="ECO:0000256" key="4">
    <source>
        <dbReference type="ARBA" id="ARBA00023295"/>
    </source>
</evidence>
<dbReference type="GO" id="GO:0005789">
    <property type="term" value="C:endoplasmic reticulum membrane"/>
    <property type="evidence" value="ECO:0007669"/>
    <property type="project" value="UniProtKB-SubCell"/>
</dbReference>
<dbReference type="PANTHER" id="PTHR10412">
    <property type="entry name" value="MANNOSYL-OLIGOSACCHARIDE GLUCOSIDASE"/>
    <property type="match status" value="1"/>
</dbReference>
<dbReference type="SUPFAM" id="SSF48208">
    <property type="entry name" value="Six-hairpin glycosidases"/>
    <property type="match status" value="1"/>
</dbReference>
<keyword evidence="4 5" id="KW-0326">Glycosidase</keyword>
<feature type="domain" description="Glycosyl hydrolase family 63 C-terminal" evidence="7">
    <location>
        <begin position="256"/>
        <end position="751"/>
    </location>
</feature>
<dbReference type="GO" id="GO:0006487">
    <property type="term" value="P:protein N-linked glycosylation"/>
    <property type="evidence" value="ECO:0007669"/>
    <property type="project" value="UniProtKB-UniRule"/>
</dbReference>
<dbReference type="GO" id="GO:0004573">
    <property type="term" value="F:Glc3Man9GlcNAc2 oligosaccharide glucosidase activity"/>
    <property type="evidence" value="ECO:0007669"/>
    <property type="project" value="UniProtKB-UniRule"/>
</dbReference>
<dbReference type="Pfam" id="PF03200">
    <property type="entry name" value="Glyco_hydro_63"/>
    <property type="match status" value="1"/>
</dbReference>
<evidence type="ECO:0000256" key="6">
    <source>
        <dbReference type="SAM" id="MobiDB-lite"/>
    </source>
</evidence>
<evidence type="ECO:0000256" key="5">
    <source>
        <dbReference type="RuleBase" id="RU368089"/>
    </source>
</evidence>
<dbReference type="PANTHER" id="PTHR10412:SF20">
    <property type="entry name" value="MANNOSYL-OLIGOSACCHARIDE GLUCOSIDASE GCS1"/>
    <property type="match status" value="1"/>
</dbReference>
<dbReference type="Proteomes" id="UP000825935">
    <property type="component" value="Chromosome 26"/>
</dbReference>
<comment type="catalytic activity">
    <reaction evidence="5">
        <text>N(4)-(alpha-D-Glc-(1-&gt;2)-alpha-D-Glc-(1-&gt;3)-alpha-D-Glc-(1-&gt;3)-alpha-D-Man-(1-&gt;2)-alpha-D-Man-(1-&gt;2)-alpha-D-Man-(1-&gt;3)-[alpha-D-Man-(1-&gt;2)-alpha-D-Man-(1-&gt;3)-[alpha-D-Man-(1-&gt;2)-alpha-D-Man-(1-&gt;6)]-alpha-D-Man-(1-&gt;6)]-beta-D-Man-(1-&gt;4)-beta-D-GlcNAc-(1-&gt;4)-beta-D-GlcNAc)-L-asparaginyl-[protein] + H2O = N(4)-(alpha-D-Glc-(1-&gt;3)-alpha-D-Glc-(1-&gt;3)-alpha-D-Man-(1-&gt;2)-alpha-D-Man-(1-&gt;2)-alpha-D-Man-(1-&gt;3)-[alpha-D-Man-(1-&gt;2)-alpha-D-Man-(1-&gt;3)-[alpha-D-Man-(1-&gt;2)-alpha-D-Man-(1-&gt;6)]-alpha-D-Man-(1-&gt;6)]-beta-D-Man-(1-&gt;4)-beta-D-GlcNAc-(1-&gt;4)-beta-D-GlcNAc)-L-asparaginyl-[protein] + beta-D-glucose</text>
        <dbReference type="Rhea" id="RHEA:55988"/>
        <dbReference type="Rhea" id="RHEA-COMP:12806"/>
        <dbReference type="Rhea" id="RHEA-COMP:14355"/>
        <dbReference type="ChEBI" id="CHEBI:15377"/>
        <dbReference type="ChEBI" id="CHEBI:15903"/>
        <dbReference type="ChEBI" id="CHEBI:59082"/>
        <dbReference type="ChEBI" id="CHEBI:132537"/>
        <dbReference type="EC" id="3.2.1.106"/>
    </reaction>
</comment>
<dbReference type="Gene3D" id="2.70.98.110">
    <property type="entry name" value="Glycosyl hydrolase family 63, N-terminal domain"/>
    <property type="match status" value="1"/>
</dbReference>
<reference evidence="9" key="1">
    <citation type="submission" date="2021-08" db="EMBL/GenBank/DDBJ databases">
        <title>WGS assembly of Ceratopteris richardii.</title>
        <authorList>
            <person name="Marchant D.B."/>
            <person name="Chen G."/>
            <person name="Jenkins J."/>
            <person name="Shu S."/>
            <person name="Leebens-Mack J."/>
            <person name="Grimwood J."/>
            <person name="Schmutz J."/>
            <person name="Soltis P."/>
            <person name="Soltis D."/>
            <person name="Chen Z.-H."/>
        </authorList>
    </citation>
    <scope>NUCLEOTIDE SEQUENCE</scope>
    <source>
        <strain evidence="9">Whitten #5841</strain>
        <tissue evidence="9">Leaf</tissue>
    </source>
</reference>
<feature type="transmembrane region" description="Helical" evidence="5">
    <location>
        <begin position="42"/>
        <end position="59"/>
    </location>
</feature>
<dbReference type="OrthoDB" id="410058at2759"/>
<evidence type="ECO:0000256" key="3">
    <source>
        <dbReference type="ARBA" id="ARBA00022801"/>
    </source>
</evidence>
<dbReference type="FunFam" id="1.50.10.10:FF:000009">
    <property type="entry name" value="mannosyl-oligosaccharide glucosidase"/>
    <property type="match status" value="1"/>
</dbReference>
<sequence length="753" mass="86002">MATLQERRSARLGATKQQTSLRKPPYKSPKEKKGTRVLASKWLLLPALLISMVVVVYYSRSPRQTRPTHITPFPGPKITDLPQEILDGGFLLKTTFIKRKFSSSAYGGDWAVRLGVERASKEDLGKIKSLFFYIADEVTRSLKIHSKDMQGTNLVSGKTNAGSSWALHLMGVGKSDIHYAGYLTEHMHNLTTLVYRSMQSEAGKYGRLQLPDIVQSSANIAIFQIDGRVPFEVDFVYLSNSDDGSAGLTRVEELSGINLQNAIVEREESFEKKFQQTFHLKEKGFDDKYMTVGRAALSNLIGGIGYFYGQSRIAVPSNLRVDISEQYWLYWSSALYTAVPCRSKFSWGFLWDEGFHQLIIRRWDKKMSMEIIGHWLDLMNIDGWIPREQLLGEEARNKVPQEFVLQHTNNANPPTLFLPIQDYLSTFSGDAVSNFKSEDRAFLEASFPRLQAWYNWFNSTQVGKLPGSYFWHGRDANTDRELNPMTLSSGLDDYPRASHPSNDERHLDLRCWIALASKSMAVISALLGKDTSKYDSMVKELTDVDLLNKLHYDAGSGRYYDFGNHTEKVKLAWRVWQDPMSGHIRRELVRSVDGRPRPRLVPHFGYISLFPLIMKIIPANSTVLRKHLDMIADEKLLWTGYGLRSLAMTSSMYMKYNKEHDAPYWRGSVWININYLVLAALHHYSQEPGPYQNVALQIYQQLREGLIRNMVESYYDSGYLWEQYDNAANGRGKGAHPFTGWSSLILLAMAEAY</sequence>
<keyword evidence="5" id="KW-1133">Transmembrane helix</keyword>
<dbReference type="InterPro" id="IPR031335">
    <property type="entry name" value="Glyco_hydro_63_C"/>
</dbReference>
<evidence type="ECO:0000256" key="1">
    <source>
        <dbReference type="ARBA" id="ARBA00004740"/>
    </source>
</evidence>
<evidence type="ECO:0000313" key="9">
    <source>
        <dbReference type="EMBL" id="KAH7297343.1"/>
    </source>
</evidence>
<dbReference type="Pfam" id="PF16923">
    <property type="entry name" value="Glyco_hydro_63N"/>
    <property type="match status" value="1"/>
</dbReference>
<accession>A0A8T2RPH0</accession>
<organism evidence="9 10">
    <name type="scientific">Ceratopteris richardii</name>
    <name type="common">Triangle waterfern</name>
    <dbReference type="NCBI Taxonomy" id="49495"/>
    <lineage>
        <taxon>Eukaryota</taxon>
        <taxon>Viridiplantae</taxon>
        <taxon>Streptophyta</taxon>
        <taxon>Embryophyta</taxon>
        <taxon>Tracheophyta</taxon>
        <taxon>Polypodiopsida</taxon>
        <taxon>Polypodiidae</taxon>
        <taxon>Polypodiales</taxon>
        <taxon>Pteridineae</taxon>
        <taxon>Pteridaceae</taxon>
        <taxon>Parkerioideae</taxon>
        <taxon>Ceratopteris</taxon>
    </lineage>
</organism>
<dbReference type="InterPro" id="IPR031631">
    <property type="entry name" value="Glyco_hydro_63N"/>
</dbReference>
<dbReference type="GO" id="GO:0009311">
    <property type="term" value="P:oligosaccharide metabolic process"/>
    <property type="evidence" value="ECO:0007669"/>
    <property type="project" value="UniProtKB-UniRule"/>
</dbReference>
<comment type="caution">
    <text evidence="9">The sequence shown here is derived from an EMBL/GenBank/DDBJ whole genome shotgun (WGS) entry which is preliminary data.</text>
</comment>
<keyword evidence="10" id="KW-1185">Reference proteome</keyword>
<comment type="pathway">
    <text evidence="1">Glycan metabolism; N-glycan degradation.</text>
</comment>
<keyword evidence="5" id="KW-0256">Endoplasmic reticulum</keyword>
<dbReference type="InterPro" id="IPR004888">
    <property type="entry name" value="Glycoside_hydrolase_63"/>
</dbReference>
<dbReference type="EMBL" id="CM035431">
    <property type="protein sequence ID" value="KAH7297343.1"/>
    <property type="molecule type" value="Genomic_DNA"/>
</dbReference>
<evidence type="ECO:0000313" key="10">
    <source>
        <dbReference type="Proteomes" id="UP000825935"/>
    </source>
</evidence>
<dbReference type="Gene3D" id="1.50.10.10">
    <property type="match status" value="1"/>
</dbReference>
<dbReference type="AlphaFoldDB" id="A0A8T2RPH0"/>
<keyword evidence="5" id="KW-0472">Membrane</keyword>
<comment type="function">
    <text evidence="5">Cleaves the distal alpha 1,2-linked glucose residue from the Glc(3)Man(9)GlcNAc(2) oligosaccharide precursor.</text>
</comment>
<keyword evidence="5" id="KW-0812">Transmembrane</keyword>
<evidence type="ECO:0000256" key="2">
    <source>
        <dbReference type="ARBA" id="ARBA00010833"/>
    </source>
</evidence>
<proteinExistence type="inferred from homology"/>
<dbReference type="InterPro" id="IPR012341">
    <property type="entry name" value="6hp_glycosidase-like_sf"/>
</dbReference>
<keyword evidence="3 5" id="KW-0378">Hydrolase</keyword>
<comment type="subcellular location">
    <subcellularLocation>
        <location evidence="5">Endoplasmic reticulum membrane</location>
        <topology evidence="5">Single-pass type II membrane protein</topology>
    </subcellularLocation>
</comment>
<dbReference type="EC" id="3.2.1.106" evidence="5"/>
<gene>
    <name evidence="9" type="ORF">KP509_26G066000</name>
</gene>
<dbReference type="InterPro" id="IPR008928">
    <property type="entry name" value="6-hairpin_glycosidase_sf"/>
</dbReference>
<comment type="similarity">
    <text evidence="2 5">Belongs to the glycosyl hydrolase 63 family.</text>
</comment>
<evidence type="ECO:0000259" key="8">
    <source>
        <dbReference type="Pfam" id="PF16923"/>
    </source>
</evidence>
<feature type="domain" description="Glycosyl hydrolase family 63 N-terminal" evidence="8">
    <location>
        <begin position="90"/>
        <end position="203"/>
    </location>
</feature>
<evidence type="ECO:0000259" key="7">
    <source>
        <dbReference type="Pfam" id="PF03200"/>
    </source>
</evidence>
<feature type="region of interest" description="Disordered" evidence="6">
    <location>
        <begin position="1"/>
        <end position="32"/>
    </location>
</feature>
<dbReference type="OMA" id="FNWYNTT"/>
<name>A0A8T2RPH0_CERRI</name>
<protein>
    <recommendedName>
        <fullName evidence="5">Mannosyl-oligosaccharide glucosidase</fullName>
        <ecNumber evidence="5">3.2.1.106</ecNumber>
    </recommendedName>
</protein>